<evidence type="ECO:0000259" key="1">
    <source>
        <dbReference type="Pfam" id="PF02754"/>
    </source>
</evidence>
<gene>
    <name evidence="2" type="ORF">GON26_05950</name>
</gene>
<dbReference type="Proteomes" id="UP000471501">
    <property type="component" value="Unassembled WGS sequence"/>
</dbReference>
<comment type="caution">
    <text evidence="2">The sequence shown here is derived from an EMBL/GenBank/DDBJ whole genome shotgun (WGS) entry which is preliminary data.</text>
</comment>
<organism evidence="2 3">
    <name type="scientific">Flavobacterium hydrocarbonoxydans</name>
    <dbReference type="NCBI Taxonomy" id="2683249"/>
    <lineage>
        <taxon>Bacteria</taxon>
        <taxon>Pseudomonadati</taxon>
        <taxon>Bacteroidota</taxon>
        <taxon>Flavobacteriia</taxon>
        <taxon>Flavobacteriales</taxon>
        <taxon>Flavobacteriaceae</taxon>
        <taxon>Flavobacterium</taxon>
    </lineage>
</organism>
<protein>
    <submittedName>
        <fullName evidence="2">(Fe-S)-binding protein</fullName>
    </submittedName>
</protein>
<dbReference type="InterPro" id="IPR004017">
    <property type="entry name" value="Cys_rich_dom"/>
</dbReference>
<dbReference type="Pfam" id="PF02754">
    <property type="entry name" value="CCG"/>
    <property type="match status" value="2"/>
</dbReference>
<dbReference type="GO" id="GO:0005829">
    <property type="term" value="C:cytosol"/>
    <property type="evidence" value="ECO:0007669"/>
    <property type="project" value="TreeGrafter"/>
</dbReference>
<dbReference type="RefSeq" id="WP_160373811.1">
    <property type="nucleotide sequence ID" value="NZ_WSTB01000002.1"/>
</dbReference>
<evidence type="ECO:0000313" key="2">
    <source>
        <dbReference type="EMBL" id="MWB93896.1"/>
    </source>
</evidence>
<dbReference type="PANTHER" id="PTHR30296:SF0">
    <property type="entry name" value="LACTATE UTILIZATION PROTEIN A"/>
    <property type="match status" value="1"/>
</dbReference>
<dbReference type="PANTHER" id="PTHR30296">
    <property type="entry name" value="UNCHARACTERIZED PROTEIN YKGE"/>
    <property type="match status" value="1"/>
</dbReference>
<dbReference type="GO" id="GO:0016491">
    <property type="term" value="F:oxidoreductase activity"/>
    <property type="evidence" value="ECO:0007669"/>
    <property type="project" value="UniProtKB-ARBA"/>
</dbReference>
<dbReference type="AlphaFoldDB" id="A0A6I4NHE9"/>
<reference evidence="2 3" key="1">
    <citation type="submission" date="2019-12" db="EMBL/GenBank/DDBJ databases">
        <authorList>
            <person name="Kim Y.S."/>
        </authorList>
    </citation>
    <scope>NUCLEOTIDE SEQUENCE [LARGE SCALE GENOMIC DNA]</scope>
    <source>
        <strain evidence="2 3">GA093</strain>
    </source>
</reference>
<proteinExistence type="predicted"/>
<name>A0A6I4NHE9_9FLAO</name>
<dbReference type="EMBL" id="WSTB01000002">
    <property type="protein sequence ID" value="MWB93896.1"/>
    <property type="molecule type" value="Genomic_DNA"/>
</dbReference>
<feature type="domain" description="Cysteine-rich" evidence="1">
    <location>
        <begin position="3"/>
        <end position="84"/>
    </location>
</feature>
<keyword evidence="3" id="KW-1185">Reference proteome</keyword>
<accession>A0A6I4NHE9</accession>
<evidence type="ECO:0000313" key="3">
    <source>
        <dbReference type="Proteomes" id="UP000471501"/>
    </source>
</evidence>
<sequence>MTVALFIPCYIDQLYPKVGIATLELLEKLGCDVVFPLGQTCCGQPMANSGFSGLTNGCNKNFIANFSGFDYIVAPSGSCVLHLKEHLQDDKNPEKAHQIKNSLFELTEFLTDIIKVDTLDARFPFKVGIHNSCHGQRGLNLASMTEKNTPSFSKPEQLLKMVGGIELSYPKRKDECCGFGGTFCVFEEAVSVKMGKDRITEHEANDIDYITAGDSSCLMHLEGILNRKGSPIKTIHIAEILNSSF</sequence>
<feature type="domain" description="Cysteine-rich" evidence="1">
    <location>
        <begin position="127"/>
        <end position="221"/>
    </location>
</feature>